<dbReference type="GO" id="GO:0005737">
    <property type="term" value="C:cytoplasm"/>
    <property type="evidence" value="ECO:0007669"/>
    <property type="project" value="UniProtKB-SubCell"/>
</dbReference>
<evidence type="ECO:0000256" key="8">
    <source>
        <dbReference type="ARBA" id="ARBA00022984"/>
    </source>
</evidence>
<protein>
    <recommendedName>
        <fullName evidence="10">D-alanine--D-alanine ligase</fullName>
        <ecNumber evidence="10">6.3.2.4</ecNumber>
    </recommendedName>
    <alternativeName>
        <fullName evidence="10">D-Ala-D-Ala ligase</fullName>
    </alternativeName>
    <alternativeName>
        <fullName evidence="10">D-alanylalanine synthetase</fullName>
    </alternativeName>
</protein>
<name>A0A1M6QLM8_9FIRM</name>
<dbReference type="InterPro" id="IPR011761">
    <property type="entry name" value="ATP-grasp"/>
</dbReference>
<dbReference type="PANTHER" id="PTHR23132:SF23">
    <property type="entry name" value="D-ALANINE--D-ALANINE LIGASE B"/>
    <property type="match status" value="1"/>
</dbReference>
<evidence type="ECO:0000256" key="11">
    <source>
        <dbReference type="PIRSR" id="PIRSR039102-1"/>
    </source>
</evidence>
<dbReference type="GO" id="GO:0046872">
    <property type="term" value="F:metal ion binding"/>
    <property type="evidence" value="ECO:0007669"/>
    <property type="project" value="UniProtKB-KW"/>
</dbReference>
<feature type="domain" description="ATP-grasp" evidence="14">
    <location>
        <begin position="147"/>
        <end position="343"/>
    </location>
</feature>
<feature type="binding site" evidence="12">
    <location>
        <position position="312"/>
    </location>
    <ligand>
        <name>Mg(2+)</name>
        <dbReference type="ChEBI" id="CHEBI:18420"/>
        <label>2</label>
    </ligand>
</feature>
<dbReference type="InterPro" id="IPR013815">
    <property type="entry name" value="ATP_grasp_subdomain_1"/>
</dbReference>
<comment type="catalytic activity">
    <reaction evidence="10">
        <text>2 D-alanine + ATP = D-alanyl-D-alanine + ADP + phosphate + H(+)</text>
        <dbReference type="Rhea" id="RHEA:11224"/>
        <dbReference type="ChEBI" id="CHEBI:15378"/>
        <dbReference type="ChEBI" id="CHEBI:30616"/>
        <dbReference type="ChEBI" id="CHEBI:43474"/>
        <dbReference type="ChEBI" id="CHEBI:57416"/>
        <dbReference type="ChEBI" id="CHEBI:57822"/>
        <dbReference type="ChEBI" id="CHEBI:456216"/>
        <dbReference type="EC" id="6.3.2.4"/>
    </reaction>
</comment>
<dbReference type="PANTHER" id="PTHR23132">
    <property type="entry name" value="D-ALANINE--D-ALANINE LIGASE"/>
    <property type="match status" value="1"/>
</dbReference>
<dbReference type="GO" id="GO:0008360">
    <property type="term" value="P:regulation of cell shape"/>
    <property type="evidence" value="ECO:0007669"/>
    <property type="project" value="UniProtKB-KW"/>
</dbReference>
<evidence type="ECO:0000256" key="4">
    <source>
        <dbReference type="ARBA" id="ARBA00022598"/>
    </source>
</evidence>
<dbReference type="HAMAP" id="MF_00047">
    <property type="entry name" value="Dala_Dala_lig"/>
    <property type="match status" value="1"/>
</dbReference>
<dbReference type="GO" id="GO:0008716">
    <property type="term" value="F:D-alanine-D-alanine ligase activity"/>
    <property type="evidence" value="ECO:0007669"/>
    <property type="project" value="UniProtKB-UniRule"/>
</dbReference>
<dbReference type="SUPFAM" id="SSF56059">
    <property type="entry name" value="Glutathione synthetase ATP-binding domain-like"/>
    <property type="match status" value="1"/>
</dbReference>
<dbReference type="NCBIfam" id="NF002378">
    <property type="entry name" value="PRK01372.1"/>
    <property type="match status" value="1"/>
</dbReference>
<comment type="function">
    <text evidence="10">Cell wall formation.</text>
</comment>
<keyword evidence="12" id="KW-0460">Magnesium</keyword>
<feature type="binding site" evidence="12">
    <location>
        <position position="310"/>
    </location>
    <ligand>
        <name>Mg(2+)</name>
        <dbReference type="ChEBI" id="CHEBI:18420"/>
        <label>2</label>
    </ligand>
</feature>
<dbReference type="InterPro" id="IPR011095">
    <property type="entry name" value="Dala_Dala_lig_C"/>
</dbReference>
<evidence type="ECO:0000313" key="15">
    <source>
        <dbReference type="EMBL" id="SHK21189.1"/>
    </source>
</evidence>
<feature type="active site" evidence="11">
    <location>
        <position position="190"/>
    </location>
</feature>
<keyword evidence="3 10" id="KW-0963">Cytoplasm</keyword>
<proteinExistence type="inferred from homology"/>
<dbReference type="InterPro" id="IPR005905">
    <property type="entry name" value="D_ala_D_ala"/>
</dbReference>
<feature type="binding site" evidence="12">
    <location>
        <position position="297"/>
    </location>
    <ligand>
        <name>Mg(2+)</name>
        <dbReference type="ChEBI" id="CHEBI:18420"/>
        <label>1</label>
    </ligand>
</feature>
<feature type="active site" evidence="11">
    <location>
        <position position="321"/>
    </location>
</feature>
<dbReference type="GO" id="GO:0071555">
    <property type="term" value="P:cell wall organization"/>
    <property type="evidence" value="ECO:0007669"/>
    <property type="project" value="UniProtKB-KW"/>
</dbReference>
<comment type="cofactor">
    <cofactor evidence="12">
        <name>Mg(2+)</name>
        <dbReference type="ChEBI" id="CHEBI:18420"/>
    </cofactor>
    <cofactor evidence="12">
        <name>Mn(2+)</name>
        <dbReference type="ChEBI" id="CHEBI:29035"/>
    </cofactor>
    <text evidence="12">Binds 2 magnesium or manganese ions per subunit.</text>
</comment>
<evidence type="ECO:0000256" key="5">
    <source>
        <dbReference type="ARBA" id="ARBA00022741"/>
    </source>
</evidence>
<comment type="similarity">
    <text evidence="2 10">Belongs to the D-alanine--D-alanine ligase family.</text>
</comment>
<keyword evidence="12" id="KW-0479">Metal-binding</keyword>
<dbReference type="PIRSF" id="PIRSF039102">
    <property type="entry name" value="Ddl/VanB"/>
    <property type="match status" value="1"/>
</dbReference>
<keyword evidence="8 10" id="KW-0573">Peptidoglycan synthesis</keyword>
<dbReference type="Gene3D" id="3.30.470.20">
    <property type="entry name" value="ATP-grasp fold, B domain"/>
    <property type="match status" value="1"/>
</dbReference>
<evidence type="ECO:0000259" key="14">
    <source>
        <dbReference type="PROSITE" id="PS50975"/>
    </source>
</evidence>
<dbReference type="NCBIfam" id="TIGR01205">
    <property type="entry name" value="D_ala_D_alaTIGR"/>
    <property type="match status" value="1"/>
</dbReference>
<reference evidence="15 16" key="1">
    <citation type="submission" date="2016-11" db="EMBL/GenBank/DDBJ databases">
        <authorList>
            <person name="Jaros S."/>
            <person name="Januszkiewicz K."/>
            <person name="Wedrychowicz H."/>
        </authorList>
    </citation>
    <scope>NUCLEOTIDE SEQUENCE [LARGE SCALE GENOMIC DNA]</scope>
    <source>
        <strain evidence="15 16">DSM 15480</strain>
    </source>
</reference>
<dbReference type="Gene3D" id="3.30.1490.20">
    <property type="entry name" value="ATP-grasp fold, A domain"/>
    <property type="match status" value="1"/>
</dbReference>
<evidence type="ECO:0000256" key="6">
    <source>
        <dbReference type="ARBA" id="ARBA00022840"/>
    </source>
</evidence>
<comment type="subcellular location">
    <subcellularLocation>
        <location evidence="1 10">Cytoplasm</location>
    </subcellularLocation>
</comment>
<dbReference type="InterPro" id="IPR000291">
    <property type="entry name" value="D-Ala_lig_Van_CS"/>
</dbReference>
<dbReference type="InterPro" id="IPR016185">
    <property type="entry name" value="PreATP-grasp_dom_sf"/>
</dbReference>
<keyword evidence="9 10" id="KW-0961">Cell wall biogenesis/degradation</keyword>
<dbReference type="PROSITE" id="PS00843">
    <property type="entry name" value="DALA_DALA_LIGASE_1"/>
    <property type="match status" value="1"/>
</dbReference>
<keyword evidence="12" id="KW-0464">Manganese</keyword>
<dbReference type="RefSeq" id="WP_073110870.1">
    <property type="nucleotide sequence ID" value="NZ_FQZY01000035.1"/>
</dbReference>
<dbReference type="EMBL" id="FQZY01000035">
    <property type="protein sequence ID" value="SHK21189.1"/>
    <property type="molecule type" value="Genomic_DNA"/>
</dbReference>
<evidence type="ECO:0000256" key="3">
    <source>
        <dbReference type="ARBA" id="ARBA00022490"/>
    </source>
</evidence>
<evidence type="ECO:0000256" key="13">
    <source>
        <dbReference type="PROSITE-ProRule" id="PRU00409"/>
    </source>
</evidence>
<dbReference type="SMART" id="SM01209">
    <property type="entry name" value="GARS_A"/>
    <property type="match status" value="1"/>
</dbReference>
<evidence type="ECO:0000256" key="9">
    <source>
        <dbReference type="ARBA" id="ARBA00023316"/>
    </source>
</evidence>
<keyword evidence="5 13" id="KW-0547">Nucleotide-binding</keyword>
<comment type="pathway">
    <text evidence="10">Cell wall biogenesis; peptidoglycan biosynthesis.</text>
</comment>
<dbReference type="GO" id="GO:0005524">
    <property type="term" value="F:ATP binding"/>
    <property type="evidence" value="ECO:0007669"/>
    <property type="project" value="UniProtKB-UniRule"/>
</dbReference>
<keyword evidence="7 10" id="KW-0133">Cell shape</keyword>
<dbReference type="AlphaFoldDB" id="A0A1M6QLM8"/>
<evidence type="ECO:0000313" key="16">
    <source>
        <dbReference type="Proteomes" id="UP000184301"/>
    </source>
</evidence>
<organism evidence="15 16">
    <name type="scientific">Hespellia stercorisuis DSM 15480</name>
    <dbReference type="NCBI Taxonomy" id="1121950"/>
    <lineage>
        <taxon>Bacteria</taxon>
        <taxon>Bacillati</taxon>
        <taxon>Bacillota</taxon>
        <taxon>Clostridia</taxon>
        <taxon>Lachnospirales</taxon>
        <taxon>Lachnospiraceae</taxon>
        <taxon>Hespellia</taxon>
    </lineage>
</organism>
<evidence type="ECO:0000256" key="10">
    <source>
        <dbReference type="HAMAP-Rule" id="MF_00047"/>
    </source>
</evidence>
<keyword evidence="6 13" id="KW-0067">ATP-binding</keyword>
<dbReference type="STRING" id="1121950.SAMN02745243_02463"/>
<gene>
    <name evidence="10" type="primary">ddl</name>
    <name evidence="15" type="ORF">SAMN02745243_02463</name>
</gene>
<dbReference type="Proteomes" id="UP000184301">
    <property type="component" value="Unassembled WGS sequence"/>
</dbReference>
<dbReference type="PROSITE" id="PS50975">
    <property type="entry name" value="ATP_GRASP"/>
    <property type="match status" value="1"/>
</dbReference>
<keyword evidence="16" id="KW-1185">Reference proteome</keyword>
<dbReference type="UniPathway" id="UPA00219"/>
<dbReference type="GO" id="GO:0009252">
    <property type="term" value="P:peptidoglycan biosynthetic process"/>
    <property type="evidence" value="ECO:0007669"/>
    <property type="project" value="UniProtKB-UniRule"/>
</dbReference>
<keyword evidence="4 10" id="KW-0436">Ligase</keyword>
<evidence type="ECO:0000256" key="1">
    <source>
        <dbReference type="ARBA" id="ARBA00004496"/>
    </source>
</evidence>
<feature type="binding site" evidence="12">
    <location>
        <position position="310"/>
    </location>
    <ligand>
        <name>Mg(2+)</name>
        <dbReference type="ChEBI" id="CHEBI:18420"/>
        <label>1</label>
    </ligand>
</feature>
<evidence type="ECO:0000256" key="7">
    <source>
        <dbReference type="ARBA" id="ARBA00022960"/>
    </source>
</evidence>
<feature type="active site" evidence="11">
    <location>
        <position position="13"/>
    </location>
</feature>
<dbReference type="SUPFAM" id="SSF52440">
    <property type="entry name" value="PreATP-grasp domain"/>
    <property type="match status" value="1"/>
</dbReference>
<accession>A0A1M6QLM8</accession>
<dbReference type="Gene3D" id="3.40.50.20">
    <property type="match status" value="1"/>
</dbReference>
<dbReference type="Pfam" id="PF01820">
    <property type="entry name" value="Dala_Dala_lig_N"/>
    <property type="match status" value="1"/>
</dbReference>
<dbReference type="InterPro" id="IPR011127">
    <property type="entry name" value="Dala_Dala_lig_N"/>
</dbReference>
<dbReference type="Pfam" id="PF07478">
    <property type="entry name" value="Dala_Dala_lig_C"/>
    <property type="match status" value="1"/>
</dbReference>
<dbReference type="PROSITE" id="PS00844">
    <property type="entry name" value="DALA_DALA_LIGASE_2"/>
    <property type="match status" value="1"/>
</dbReference>
<dbReference type="EC" id="6.3.2.4" evidence="10"/>
<evidence type="ECO:0000256" key="2">
    <source>
        <dbReference type="ARBA" id="ARBA00010871"/>
    </source>
</evidence>
<sequence length="352" mass="38233">MKIIVLAGGLSTERDVSLTSAAGICKTLLERGHDAFLLDVFLGLPYDSSRLEEVFTLPDHGLGISANIGTEEPDLEAIKASRPDQSDCFLGPNVIELCRMADITFLGLHGGEGENGKLQATFDLLGIRYTGPNSLGCALAMDKGVTKQIFLQSGVETPNGTWLFKKDKNTSLADLGLELPLVIKPCAGGSSIGVYIVKTEEEYDNALKNSFRYGDEVVLEAYIKGREFACGIIDGEALPPIEIIPKSGWFDYANKYQANATEEVCPADIPAETAERMKEITVRAYRALKLDVYSRADFILDAEGNLYCLEVNTLPGMTAASLLPKEAKAVGIEYGELCELIIQKSLEARYTV</sequence>
<dbReference type="OrthoDB" id="9813261at2"/>
<evidence type="ECO:0000256" key="12">
    <source>
        <dbReference type="PIRSR" id="PIRSR039102-3"/>
    </source>
</evidence>